<evidence type="ECO:0000313" key="2">
    <source>
        <dbReference type="EMBL" id="KUM47548.1"/>
    </source>
</evidence>
<name>A0A101LYI4_PICGL</name>
<organism evidence="2">
    <name type="scientific">Picea glauca</name>
    <name type="common">White spruce</name>
    <name type="synonym">Pinus glauca</name>
    <dbReference type="NCBI Taxonomy" id="3330"/>
    <lineage>
        <taxon>Eukaryota</taxon>
        <taxon>Viridiplantae</taxon>
        <taxon>Streptophyta</taxon>
        <taxon>Embryophyta</taxon>
        <taxon>Tracheophyta</taxon>
        <taxon>Spermatophyta</taxon>
        <taxon>Pinopsida</taxon>
        <taxon>Pinidae</taxon>
        <taxon>Conifers I</taxon>
        <taxon>Pinales</taxon>
        <taxon>Pinaceae</taxon>
        <taxon>Picea</taxon>
    </lineage>
</organism>
<keyword evidence="2" id="KW-0496">Mitochondrion</keyword>
<sequence>MREKRVHCGARMINGCRIGYDLHSIIPVVACLPFLTLYLCCFQTRVSEHDPTMICCSHQPISLLFSVSAFSVSQLVTPTSRKGRQFQVDIP</sequence>
<geneLocation type="mitochondrion" evidence="2"/>
<dbReference type="AlphaFoldDB" id="A0A101LYI4"/>
<keyword evidence="1" id="KW-0812">Transmembrane</keyword>
<keyword evidence="1" id="KW-1133">Transmembrane helix</keyword>
<accession>A0A101LYI4</accession>
<reference evidence="2" key="1">
    <citation type="journal article" date="2015" name="Genome Biol. Evol.">
        <title>Organellar Genomes of White Spruce (Picea glauca): Assembly and Annotation.</title>
        <authorList>
            <person name="Jackman S.D."/>
            <person name="Warren R.L."/>
            <person name="Gibb E.A."/>
            <person name="Vandervalk B.P."/>
            <person name="Mohamadi H."/>
            <person name="Chu J."/>
            <person name="Raymond A."/>
            <person name="Pleasance S."/>
            <person name="Coope R."/>
            <person name="Wildung M.R."/>
            <person name="Ritland C.E."/>
            <person name="Bousquet J."/>
            <person name="Jones S.J."/>
            <person name="Bohlmann J."/>
            <person name="Birol I."/>
        </authorList>
    </citation>
    <scope>NUCLEOTIDE SEQUENCE [LARGE SCALE GENOMIC DNA]</scope>
    <source>
        <tissue evidence="2">Flushing bud</tissue>
    </source>
</reference>
<feature type="transmembrane region" description="Helical" evidence="1">
    <location>
        <begin position="20"/>
        <end position="39"/>
    </location>
</feature>
<gene>
    <name evidence="2" type="ORF">ABT39_MTgene5734</name>
</gene>
<protein>
    <submittedName>
        <fullName evidence="2">Uncharacterized protein</fullName>
    </submittedName>
</protein>
<comment type="caution">
    <text evidence="2">The sequence shown here is derived from an EMBL/GenBank/DDBJ whole genome shotgun (WGS) entry which is preliminary data.</text>
</comment>
<keyword evidence="1" id="KW-0472">Membrane</keyword>
<proteinExistence type="predicted"/>
<evidence type="ECO:0000256" key="1">
    <source>
        <dbReference type="SAM" id="Phobius"/>
    </source>
</evidence>
<dbReference type="EMBL" id="LKAM01000007">
    <property type="protein sequence ID" value="KUM47548.1"/>
    <property type="molecule type" value="Genomic_DNA"/>
</dbReference>